<feature type="compositionally biased region" description="Basic and acidic residues" evidence="1">
    <location>
        <begin position="1"/>
        <end position="16"/>
    </location>
</feature>
<evidence type="ECO:0000259" key="2">
    <source>
        <dbReference type="Pfam" id="PF01551"/>
    </source>
</evidence>
<evidence type="ECO:0000313" key="3">
    <source>
        <dbReference type="EMBL" id="QQM66944.1"/>
    </source>
</evidence>
<dbReference type="Pfam" id="PF01551">
    <property type="entry name" value="Peptidase_M23"/>
    <property type="match status" value="1"/>
</dbReference>
<proteinExistence type="predicted"/>
<name>A0A7T7S204_9ACTO</name>
<accession>A0A7T7S204</accession>
<dbReference type="SUPFAM" id="SSF51261">
    <property type="entry name" value="Duplicated hybrid motif"/>
    <property type="match status" value="1"/>
</dbReference>
<feature type="compositionally biased region" description="Low complexity" evidence="1">
    <location>
        <begin position="266"/>
        <end position="296"/>
    </location>
</feature>
<feature type="compositionally biased region" description="Low complexity" evidence="1">
    <location>
        <begin position="71"/>
        <end position="110"/>
    </location>
</feature>
<keyword evidence="4" id="KW-1185">Reference proteome</keyword>
<feature type="compositionally biased region" description="Polar residues" evidence="1">
    <location>
        <begin position="243"/>
        <end position="260"/>
    </location>
</feature>
<feature type="compositionally biased region" description="Low complexity" evidence="1">
    <location>
        <begin position="371"/>
        <end position="390"/>
    </location>
</feature>
<feature type="compositionally biased region" description="Low complexity" evidence="1">
    <location>
        <begin position="142"/>
        <end position="172"/>
    </location>
</feature>
<sequence length="692" mass="69663">MSDKPMTRRQRREAERAAAQAALRQEAEAEALAAAARRRSEMRSRQGDLVAPGLERADDATLDATSEDTTADATTANRSTAAIARAGAAAAAKELEQEAAAAAAQEAAARAEAENGGVGRFVVPPNATSPAGRRKPARADRSGANSRPGGPAGASSGSADGRIVGDTTADGPDTGGAGAGGTSVGGAGAGKGTRPGGRGTGTAQENHSSVAQAGSARGEAGASARTGSAQAGSVSRRSRSKARTGSDSQPAFGSSQTTVTVPGPSATPVGGAQAAASAVEAQADPRLAAQEAGQPAGRRRGRAQSVARRLVRKPNTVSAQTASRFVTHIPAAAEDQDATTTVIHSHELTAGPAARAAAAKVGPRPTWATSEPDAAVAAEAGAAPEPDGPGQVDGEDADSLPRSYRPRLGAGGAWARGGLAGAGKPRPTGIGTLGRASVLAVLGVLTIVIPLTGRVPDITSFAAPRTGHAFSAQASQQATGSSLAAPILGSDADVDTSSNAALNNVPDAATLARIKEAYANSSQSCAVKMGASGEAAAFVQPPDVYMPMIAGSYVVSSPFGYRVHPTLGYMRLHAGQDWAASVGTPIYSVADGKVTTARMVAGMGTITIQHNVDGKVWYSRYLHMYQDGIYVSEGQEVKAGDLIAGVGSSGQSTGAHLHFEIRTADDWEDGSAIEPGQWLRDRGAVELSSDCK</sequence>
<feature type="region of interest" description="Disordered" evidence="1">
    <location>
        <begin position="1"/>
        <end position="308"/>
    </location>
</feature>
<feature type="compositionally biased region" description="Low complexity" evidence="1">
    <location>
        <begin position="211"/>
        <end position="229"/>
    </location>
</feature>
<feature type="compositionally biased region" description="Gly residues" evidence="1">
    <location>
        <begin position="173"/>
        <end position="200"/>
    </location>
</feature>
<dbReference type="CDD" id="cd12797">
    <property type="entry name" value="M23_peptidase"/>
    <property type="match status" value="1"/>
</dbReference>
<dbReference type="KEGG" id="awe:JG540_07770"/>
<dbReference type="RefSeq" id="WP_200275124.1">
    <property type="nucleotide sequence ID" value="NZ_CP066802.1"/>
</dbReference>
<organism evidence="3 4">
    <name type="scientific">Actinomyces weissii</name>
    <dbReference type="NCBI Taxonomy" id="675090"/>
    <lineage>
        <taxon>Bacteria</taxon>
        <taxon>Bacillati</taxon>
        <taxon>Actinomycetota</taxon>
        <taxon>Actinomycetes</taxon>
        <taxon>Actinomycetales</taxon>
        <taxon>Actinomycetaceae</taxon>
        <taxon>Actinomyces</taxon>
    </lineage>
</organism>
<dbReference type="GO" id="GO:0004222">
    <property type="term" value="F:metalloendopeptidase activity"/>
    <property type="evidence" value="ECO:0007669"/>
    <property type="project" value="TreeGrafter"/>
</dbReference>
<feature type="compositionally biased region" description="Low complexity" evidence="1">
    <location>
        <begin position="17"/>
        <end position="35"/>
    </location>
</feature>
<feature type="domain" description="M23ase beta-sheet core" evidence="2">
    <location>
        <begin position="572"/>
        <end position="665"/>
    </location>
</feature>
<dbReference type="InterPro" id="IPR011055">
    <property type="entry name" value="Dup_hybrid_motif"/>
</dbReference>
<dbReference type="InterPro" id="IPR016047">
    <property type="entry name" value="M23ase_b-sheet_dom"/>
</dbReference>
<evidence type="ECO:0000313" key="4">
    <source>
        <dbReference type="Proteomes" id="UP000595895"/>
    </source>
</evidence>
<dbReference type="EMBL" id="CP066802">
    <property type="protein sequence ID" value="QQM66944.1"/>
    <property type="molecule type" value="Genomic_DNA"/>
</dbReference>
<feature type="region of interest" description="Disordered" evidence="1">
    <location>
        <begin position="362"/>
        <end position="408"/>
    </location>
</feature>
<dbReference type="PANTHER" id="PTHR21666">
    <property type="entry name" value="PEPTIDASE-RELATED"/>
    <property type="match status" value="1"/>
</dbReference>
<evidence type="ECO:0000256" key="1">
    <source>
        <dbReference type="SAM" id="MobiDB-lite"/>
    </source>
</evidence>
<dbReference type="Proteomes" id="UP000595895">
    <property type="component" value="Chromosome"/>
</dbReference>
<dbReference type="PANTHER" id="PTHR21666:SF270">
    <property type="entry name" value="MUREIN HYDROLASE ACTIVATOR ENVC"/>
    <property type="match status" value="1"/>
</dbReference>
<gene>
    <name evidence="3" type="ORF">JG540_07770</name>
</gene>
<dbReference type="Gene3D" id="2.70.70.10">
    <property type="entry name" value="Glucose Permease (Domain IIA)"/>
    <property type="match status" value="1"/>
</dbReference>
<dbReference type="InterPro" id="IPR050570">
    <property type="entry name" value="Cell_wall_metabolism_enzyme"/>
</dbReference>
<reference evidence="3 4" key="1">
    <citation type="submission" date="2020-12" db="EMBL/GenBank/DDBJ databases">
        <authorList>
            <person name="Zhou J."/>
        </authorList>
    </citation>
    <scope>NUCLEOTIDE SEQUENCE [LARGE SCALE GENOMIC DNA]</scope>
    <source>
        <strain evidence="3 4">CCUG 61299</strain>
    </source>
</reference>
<dbReference type="AlphaFoldDB" id="A0A7T7S204"/>
<protein>
    <submittedName>
        <fullName evidence="3">M23 family metallopeptidase</fullName>
    </submittedName>
</protein>